<dbReference type="OrthoDB" id="1092058at2"/>
<reference evidence="3 4" key="1">
    <citation type="journal article" date="2016" name="Front. Microbiol.">
        <title>Genomic Resource of Rice Seed Associated Bacteria.</title>
        <authorList>
            <person name="Midha S."/>
            <person name="Bansal K."/>
            <person name="Sharma S."/>
            <person name="Kumar N."/>
            <person name="Patil P.P."/>
            <person name="Chaudhry V."/>
            <person name="Patil P.B."/>
        </authorList>
    </citation>
    <scope>NUCLEOTIDE SEQUENCE [LARGE SCALE GENOMIC DNA]</scope>
    <source>
        <strain evidence="3 4">NS334</strain>
    </source>
</reference>
<keyword evidence="4" id="KW-1185">Reference proteome</keyword>
<evidence type="ECO:0000259" key="2">
    <source>
        <dbReference type="Pfam" id="PF02698"/>
    </source>
</evidence>
<dbReference type="Proteomes" id="UP000074310">
    <property type="component" value="Unassembled WGS sequence"/>
</dbReference>
<name>A0A147I295_9SPHN</name>
<feature type="domain" description="DUF218" evidence="2">
    <location>
        <begin position="198"/>
        <end position="311"/>
    </location>
</feature>
<dbReference type="EMBL" id="LDTB01000033">
    <property type="protein sequence ID" value="KTT72043.1"/>
    <property type="molecule type" value="Genomic_DNA"/>
</dbReference>
<feature type="chain" id="PRO_5007548262" description="DUF218 domain-containing protein" evidence="1">
    <location>
        <begin position="23"/>
        <end position="362"/>
    </location>
</feature>
<accession>A0A147I295</accession>
<evidence type="ECO:0000256" key="1">
    <source>
        <dbReference type="SAM" id="SignalP"/>
    </source>
</evidence>
<feature type="signal peptide" evidence="1">
    <location>
        <begin position="1"/>
        <end position="22"/>
    </location>
</feature>
<comment type="caution">
    <text evidence="3">The sequence shown here is derived from an EMBL/GenBank/DDBJ whole genome shotgun (WGS) entry which is preliminary data.</text>
</comment>
<evidence type="ECO:0000313" key="3">
    <source>
        <dbReference type="EMBL" id="KTT72043.1"/>
    </source>
</evidence>
<dbReference type="Pfam" id="PF02698">
    <property type="entry name" value="DUF218"/>
    <property type="match status" value="1"/>
</dbReference>
<gene>
    <name evidence="3" type="ORF">NS334_09755</name>
</gene>
<sequence>MVRRGARWAAVAAALSAAPVVAAPVRDARLAALAARLFPSLAGHVPALAARDARVSACAQAPACVVAAAILRDEEREALAMAAATHGDDVRREVDGLNEVLRVYGVGKLPRYPLIDGSDEPFGSTGFAAKVADAVWLASAQQRDPATGGDVSLSLALALLDVNDKDAAVAFEPLDRRYNAPALARAKTLDWARWRYTAILALGVGPEDPATPLSARGKLNVRMAAERHAAGEAPFIIVSGSAVHPRDTPHVEALEMRRALIERYGIPPEAIVVEPYARHTTTNLRNATRRLVALGAPLDRDMLVISNVPHIDAIASPAFVERNSRELGYQPAAIGPRIAPTAIAVRASRLSLRVDPADPLDP</sequence>
<dbReference type="PATRIC" id="fig|869719.3.peg.1810"/>
<proteinExistence type="predicted"/>
<dbReference type="AlphaFoldDB" id="A0A147I295"/>
<dbReference type="CDD" id="cd06259">
    <property type="entry name" value="YdcF-like"/>
    <property type="match status" value="1"/>
</dbReference>
<dbReference type="InterPro" id="IPR003848">
    <property type="entry name" value="DUF218"/>
</dbReference>
<keyword evidence="1" id="KW-0732">Signal</keyword>
<organism evidence="3 4">
    <name type="scientific">Sphingomonas endophytica</name>
    <dbReference type="NCBI Taxonomy" id="869719"/>
    <lineage>
        <taxon>Bacteria</taxon>
        <taxon>Pseudomonadati</taxon>
        <taxon>Pseudomonadota</taxon>
        <taxon>Alphaproteobacteria</taxon>
        <taxon>Sphingomonadales</taxon>
        <taxon>Sphingomonadaceae</taxon>
        <taxon>Sphingomonas</taxon>
    </lineage>
</organism>
<protein>
    <recommendedName>
        <fullName evidence="2">DUF218 domain-containing protein</fullName>
    </recommendedName>
</protein>
<evidence type="ECO:0000313" key="4">
    <source>
        <dbReference type="Proteomes" id="UP000074310"/>
    </source>
</evidence>